<dbReference type="OrthoDB" id="9782395at2"/>
<feature type="transmembrane region" description="Helical" evidence="1">
    <location>
        <begin position="117"/>
        <end position="136"/>
    </location>
</feature>
<keyword evidence="1" id="KW-0472">Membrane</keyword>
<dbReference type="InterPro" id="IPR051599">
    <property type="entry name" value="Cell_Envelope_Assoc"/>
</dbReference>
<dbReference type="GO" id="GO:0000270">
    <property type="term" value="P:peptidoglycan metabolic process"/>
    <property type="evidence" value="ECO:0007669"/>
    <property type="project" value="TreeGrafter"/>
</dbReference>
<dbReference type="GO" id="GO:0043164">
    <property type="term" value="P:Gram-negative-bacterium-type cell wall biogenesis"/>
    <property type="evidence" value="ECO:0007669"/>
    <property type="project" value="TreeGrafter"/>
</dbReference>
<evidence type="ECO:0000313" key="4">
    <source>
        <dbReference type="Proteomes" id="UP000247744"/>
    </source>
</evidence>
<dbReference type="Proteomes" id="UP000247744">
    <property type="component" value="Unassembled WGS sequence"/>
</dbReference>
<keyword evidence="1" id="KW-1133">Transmembrane helix</keyword>
<feature type="transmembrane region" description="Helical" evidence="1">
    <location>
        <begin position="340"/>
        <end position="359"/>
    </location>
</feature>
<accession>A0A318MI19</accession>
<dbReference type="PANTHER" id="PTHR30336:SF4">
    <property type="entry name" value="ENVELOPE BIOGENESIS FACTOR ELYC"/>
    <property type="match status" value="1"/>
</dbReference>
<dbReference type="PANTHER" id="PTHR30336">
    <property type="entry name" value="INNER MEMBRANE PROTEIN, PROBABLE PERMEASE"/>
    <property type="match status" value="1"/>
</dbReference>
<dbReference type="EMBL" id="QGLL01000001">
    <property type="protein sequence ID" value="PXY85963.1"/>
    <property type="molecule type" value="Genomic_DNA"/>
</dbReference>
<organism evidence="3 4">
    <name type="scientific">Bifidobacterium asteroides</name>
    <dbReference type="NCBI Taxonomy" id="1684"/>
    <lineage>
        <taxon>Bacteria</taxon>
        <taxon>Bacillati</taxon>
        <taxon>Actinomycetota</taxon>
        <taxon>Actinomycetes</taxon>
        <taxon>Bifidobacteriales</taxon>
        <taxon>Bifidobacteriaceae</taxon>
        <taxon>Bifidobacterium</taxon>
    </lineage>
</organism>
<keyword evidence="1" id="KW-0812">Transmembrane</keyword>
<protein>
    <submittedName>
        <fullName evidence="3">YdcF family protein</fullName>
    </submittedName>
</protein>
<gene>
    <name evidence="3" type="ORF">DKK75_01330</name>
</gene>
<name>A0A318MI19_9BIFI</name>
<feature type="transmembrane region" description="Helical" evidence="1">
    <location>
        <begin position="27"/>
        <end position="45"/>
    </location>
</feature>
<sequence>MADSLQWRQTLCGHSRERGNRRMSNHLQLLLLYAPAIIFGLLFFWDLHKEPRQFRNAIWFLLLLLTLGGALLLQFGMRWLILPLVILLIAAPLLVICFLLANTVIVIRHEGASLTTLLPGLLALVVVAYMILSPILDGLGAPSWLQKLAGLVDLEATWFFFSFLALLLYSNFYRLLPRKRRYDYIIIHGAGLRGEEPTPLLQGRLDKAVNLWNRQGRLGRFVVSGGQGPDEVTSEARAMAQYLRNSCGVPAEAIIMEDRSTTTLENLRFSKQILDARYETGTGPEHYRVALVTSDYHVFRASEYASKVGLNADGIGSHTKGYYWPTAFIREFVAITRMHWWPYLVLAIGWAVWIGISLLH</sequence>
<evidence type="ECO:0000259" key="2">
    <source>
        <dbReference type="Pfam" id="PF02698"/>
    </source>
</evidence>
<evidence type="ECO:0000313" key="3">
    <source>
        <dbReference type="EMBL" id="PXY85963.1"/>
    </source>
</evidence>
<feature type="domain" description="DUF218" evidence="2">
    <location>
        <begin position="183"/>
        <end position="333"/>
    </location>
</feature>
<reference evidence="3 4" key="1">
    <citation type="submission" date="2018-05" db="EMBL/GenBank/DDBJ databases">
        <title>Reference genomes for bee gut microbiota database.</title>
        <authorList>
            <person name="Ellegaard K.M."/>
        </authorList>
    </citation>
    <scope>NUCLEOTIDE SEQUENCE [LARGE SCALE GENOMIC DNA]</scope>
    <source>
        <strain evidence="3 4">ESL0200</strain>
    </source>
</reference>
<proteinExistence type="predicted"/>
<dbReference type="CDD" id="cd06259">
    <property type="entry name" value="YdcF-like"/>
    <property type="match status" value="1"/>
</dbReference>
<feature type="transmembrane region" description="Helical" evidence="1">
    <location>
        <begin position="57"/>
        <end position="75"/>
    </location>
</feature>
<dbReference type="Pfam" id="PF02698">
    <property type="entry name" value="DUF218"/>
    <property type="match status" value="1"/>
</dbReference>
<dbReference type="AlphaFoldDB" id="A0A318MI19"/>
<dbReference type="GO" id="GO:0005886">
    <property type="term" value="C:plasma membrane"/>
    <property type="evidence" value="ECO:0007669"/>
    <property type="project" value="TreeGrafter"/>
</dbReference>
<comment type="caution">
    <text evidence="3">The sequence shown here is derived from an EMBL/GenBank/DDBJ whole genome shotgun (WGS) entry which is preliminary data.</text>
</comment>
<evidence type="ECO:0000256" key="1">
    <source>
        <dbReference type="SAM" id="Phobius"/>
    </source>
</evidence>
<feature type="transmembrane region" description="Helical" evidence="1">
    <location>
        <begin position="156"/>
        <end position="176"/>
    </location>
</feature>
<dbReference type="Gene3D" id="3.40.50.620">
    <property type="entry name" value="HUPs"/>
    <property type="match status" value="1"/>
</dbReference>
<dbReference type="InterPro" id="IPR014729">
    <property type="entry name" value="Rossmann-like_a/b/a_fold"/>
</dbReference>
<feature type="transmembrane region" description="Helical" evidence="1">
    <location>
        <begin position="81"/>
        <end position="105"/>
    </location>
</feature>
<dbReference type="InterPro" id="IPR003848">
    <property type="entry name" value="DUF218"/>
</dbReference>